<dbReference type="Gene3D" id="1.10.1660.10">
    <property type="match status" value="1"/>
</dbReference>
<dbReference type="Proteomes" id="UP000198384">
    <property type="component" value="Unassembled WGS sequence"/>
</dbReference>
<dbReference type="OrthoDB" id="1494789at2"/>
<sequence>MEGQDFISIVQLCNHYKVEVSFFQQLEEEGLVEITTIEQTKCLHQNLINDVEKMIRIHQELNINIEGIDVVFNLLKKMNALQSKMNSLQNRLSLYEPNSY</sequence>
<name>A0A238WDM5_9FLAO</name>
<gene>
    <name evidence="1" type="ORF">SAMN06265371_10391</name>
</gene>
<evidence type="ECO:0000313" key="1">
    <source>
        <dbReference type="EMBL" id="SNR44373.1"/>
    </source>
</evidence>
<reference evidence="1 2" key="1">
    <citation type="submission" date="2017-06" db="EMBL/GenBank/DDBJ databases">
        <authorList>
            <person name="Kim H.J."/>
            <person name="Triplett B.A."/>
        </authorList>
    </citation>
    <scope>NUCLEOTIDE SEQUENCE [LARGE SCALE GENOMIC DNA]</scope>
    <source>
        <strain evidence="1 2">DSM 29150</strain>
    </source>
</reference>
<accession>A0A238WDM5</accession>
<dbReference type="Pfam" id="PF13591">
    <property type="entry name" value="MerR_2"/>
    <property type="match status" value="1"/>
</dbReference>
<protein>
    <submittedName>
        <fullName evidence="1">MerR HTH family regulatory protein</fullName>
    </submittedName>
</protein>
<keyword evidence="2" id="KW-1185">Reference proteome</keyword>
<proteinExistence type="predicted"/>
<dbReference type="RefSeq" id="WP_089380770.1">
    <property type="nucleotide sequence ID" value="NZ_FZNT01000003.1"/>
</dbReference>
<organism evidence="1 2">
    <name type="scientific">Lutibacter agarilyticus</name>
    <dbReference type="NCBI Taxonomy" id="1109740"/>
    <lineage>
        <taxon>Bacteria</taxon>
        <taxon>Pseudomonadati</taxon>
        <taxon>Bacteroidota</taxon>
        <taxon>Flavobacteriia</taxon>
        <taxon>Flavobacteriales</taxon>
        <taxon>Flavobacteriaceae</taxon>
        <taxon>Lutibacter</taxon>
    </lineage>
</organism>
<evidence type="ECO:0000313" key="2">
    <source>
        <dbReference type="Proteomes" id="UP000198384"/>
    </source>
</evidence>
<dbReference type="AlphaFoldDB" id="A0A238WDM5"/>
<dbReference type="EMBL" id="FZNT01000003">
    <property type="protein sequence ID" value="SNR44373.1"/>
    <property type="molecule type" value="Genomic_DNA"/>
</dbReference>